<keyword evidence="2" id="KW-1185">Reference proteome</keyword>
<reference evidence="1 2" key="1">
    <citation type="journal article" date="2022" name="DNA Res.">
        <title>Chromosomal-level genome assembly of the orchid tree Bauhinia variegata (Leguminosae; Cercidoideae) supports the allotetraploid origin hypothesis of Bauhinia.</title>
        <authorList>
            <person name="Zhong Y."/>
            <person name="Chen Y."/>
            <person name="Zheng D."/>
            <person name="Pang J."/>
            <person name="Liu Y."/>
            <person name="Luo S."/>
            <person name="Meng S."/>
            <person name="Qian L."/>
            <person name="Wei D."/>
            <person name="Dai S."/>
            <person name="Zhou R."/>
        </authorList>
    </citation>
    <scope>NUCLEOTIDE SEQUENCE [LARGE SCALE GENOMIC DNA]</scope>
    <source>
        <strain evidence="1">BV-YZ2020</strain>
    </source>
</reference>
<comment type="caution">
    <text evidence="1">The sequence shown here is derived from an EMBL/GenBank/DDBJ whole genome shotgun (WGS) entry which is preliminary data.</text>
</comment>
<dbReference type="EMBL" id="CM039427">
    <property type="protein sequence ID" value="KAI4353324.1"/>
    <property type="molecule type" value="Genomic_DNA"/>
</dbReference>
<accession>A0ACB9PWY3</accession>
<proteinExistence type="predicted"/>
<dbReference type="Proteomes" id="UP000828941">
    <property type="component" value="Chromosome 2"/>
</dbReference>
<gene>
    <name evidence="1" type="ORF">L6164_002284</name>
</gene>
<name>A0ACB9PWY3_BAUVA</name>
<evidence type="ECO:0000313" key="2">
    <source>
        <dbReference type="Proteomes" id="UP000828941"/>
    </source>
</evidence>
<evidence type="ECO:0000313" key="1">
    <source>
        <dbReference type="EMBL" id="KAI4353324.1"/>
    </source>
</evidence>
<protein>
    <submittedName>
        <fullName evidence="1">Uncharacterized protein</fullName>
    </submittedName>
</protein>
<organism evidence="1 2">
    <name type="scientific">Bauhinia variegata</name>
    <name type="common">Purple orchid tree</name>
    <name type="synonym">Phanera variegata</name>
    <dbReference type="NCBI Taxonomy" id="167791"/>
    <lineage>
        <taxon>Eukaryota</taxon>
        <taxon>Viridiplantae</taxon>
        <taxon>Streptophyta</taxon>
        <taxon>Embryophyta</taxon>
        <taxon>Tracheophyta</taxon>
        <taxon>Spermatophyta</taxon>
        <taxon>Magnoliopsida</taxon>
        <taxon>eudicotyledons</taxon>
        <taxon>Gunneridae</taxon>
        <taxon>Pentapetalae</taxon>
        <taxon>rosids</taxon>
        <taxon>fabids</taxon>
        <taxon>Fabales</taxon>
        <taxon>Fabaceae</taxon>
        <taxon>Cercidoideae</taxon>
        <taxon>Cercideae</taxon>
        <taxon>Bauhiniinae</taxon>
        <taxon>Bauhinia</taxon>
    </lineage>
</organism>
<sequence length="130" mass="14847">MACYQYYFFRFNSFWRGTTRFERNLSSARRNCYYNLKRPELIHPSFRLALKGYCSASSNVSSDSPGLVHAVPHSDIIFSSESRFGPAQVVRLGSINNGQRVAKTDPLDGRVMIIDGTSIIYRAYYKLLGM</sequence>